<dbReference type="Gene3D" id="3.80.10.10">
    <property type="entry name" value="Ribonuclease Inhibitor"/>
    <property type="match status" value="1"/>
</dbReference>
<gene>
    <name evidence="2" type="ORF">GH714_012080</name>
</gene>
<proteinExistence type="predicted"/>
<comment type="caution">
    <text evidence="2">The sequence shown here is derived from an EMBL/GenBank/DDBJ whole genome shotgun (WGS) entry which is preliminary data.</text>
</comment>
<dbReference type="InterPro" id="IPR057135">
    <property type="entry name" value="At4g27190-like_LRR"/>
</dbReference>
<accession>A0A6A6L2M9</accession>
<feature type="domain" description="Disease resistance protein At4g27190-like leucine-rich repeats" evidence="1">
    <location>
        <begin position="32"/>
        <end position="169"/>
    </location>
</feature>
<dbReference type="EMBL" id="JAAGAX010000013">
    <property type="protein sequence ID" value="KAF2294508.1"/>
    <property type="molecule type" value="Genomic_DNA"/>
</dbReference>
<evidence type="ECO:0000313" key="2">
    <source>
        <dbReference type="EMBL" id="KAF2294508.1"/>
    </source>
</evidence>
<dbReference type="Proteomes" id="UP000467840">
    <property type="component" value="Chromosome 7"/>
</dbReference>
<evidence type="ECO:0000259" key="1">
    <source>
        <dbReference type="Pfam" id="PF23247"/>
    </source>
</evidence>
<dbReference type="SUPFAM" id="SSF52058">
    <property type="entry name" value="L domain-like"/>
    <property type="match status" value="1"/>
</dbReference>
<dbReference type="InterPro" id="IPR032675">
    <property type="entry name" value="LRR_dom_sf"/>
</dbReference>
<dbReference type="Pfam" id="PF23247">
    <property type="entry name" value="LRR_RPS2"/>
    <property type="match status" value="1"/>
</dbReference>
<organism evidence="2 3">
    <name type="scientific">Hevea brasiliensis</name>
    <name type="common">Para rubber tree</name>
    <name type="synonym">Siphonia brasiliensis</name>
    <dbReference type="NCBI Taxonomy" id="3981"/>
    <lineage>
        <taxon>Eukaryota</taxon>
        <taxon>Viridiplantae</taxon>
        <taxon>Streptophyta</taxon>
        <taxon>Embryophyta</taxon>
        <taxon>Tracheophyta</taxon>
        <taxon>Spermatophyta</taxon>
        <taxon>Magnoliopsida</taxon>
        <taxon>eudicotyledons</taxon>
        <taxon>Gunneridae</taxon>
        <taxon>Pentapetalae</taxon>
        <taxon>rosids</taxon>
        <taxon>fabids</taxon>
        <taxon>Malpighiales</taxon>
        <taxon>Euphorbiaceae</taxon>
        <taxon>Crotonoideae</taxon>
        <taxon>Micrandreae</taxon>
        <taxon>Hevea</taxon>
    </lineage>
</organism>
<protein>
    <recommendedName>
        <fullName evidence="1">Disease resistance protein At4g27190-like leucine-rich repeats domain-containing protein</fullName>
    </recommendedName>
</protein>
<reference evidence="2 3" key="1">
    <citation type="journal article" date="2020" name="Mol. Plant">
        <title>The Chromosome-Based Rubber Tree Genome Provides New Insights into Spurge Genome Evolution and Rubber Biosynthesis.</title>
        <authorList>
            <person name="Liu J."/>
            <person name="Shi C."/>
            <person name="Shi C.C."/>
            <person name="Li W."/>
            <person name="Zhang Q.J."/>
            <person name="Zhang Y."/>
            <person name="Li K."/>
            <person name="Lu H.F."/>
            <person name="Shi C."/>
            <person name="Zhu S.T."/>
            <person name="Xiao Z.Y."/>
            <person name="Nan H."/>
            <person name="Yue Y."/>
            <person name="Zhu X.G."/>
            <person name="Wu Y."/>
            <person name="Hong X.N."/>
            <person name="Fan G.Y."/>
            <person name="Tong Y."/>
            <person name="Zhang D."/>
            <person name="Mao C.L."/>
            <person name="Liu Y.L."/>
            <person name="Hao S.J."/>
            <person name="Liu W.Q."/>
            <person name="Lv M.Q."/>
            <person name="Zhang H.B."/>
            <person name="Liu Y."/>
            <person name="Hu-Tang G.R."/>
            <person name="Wang J.P."/>
            <person name="Wang J.H."/>
            <person name="Sun Y.H."/>
            <person name="Ni S.B."/>
            <person name="Chen W.B."/>
            <person name="Zhang X.C."/>
            <person name="Jiao Y.N."/>
            <person name="Eichler E.E."/>
            <person name="Li G.H."/>
            <person name="Liu X."/>
            <person name="Gao L.Z."/>
        </authorList>
    </citation>
    <scope>NUCLEOTIDE SEQUENCE [LARGE SCALE GENOMIC DNA]</scope>
    <source>
        <strain evidence="3">cv. GT1</strain>
        <tissue evidence="2">Leaf</tissue>
    </source>
</reference>
<dbReference type="AlphaFoldDB" id="A0A6A6L2M9"/>
<name>A0A6A6L2M9_HEVBR</name>
<keyword evidence="3" id="KW-1185">Reference proteome</keyword>
<sequence>MIAEGNEEGIHNGDFVFSIAASSGGKVAIPSLEELRVEYNTMKDMWSQADFLSGLKGIELTCFSNDSTLLPSYFFQSLPDLEKLVLSDASFEEIIFHEEIISKETRAGLVKLKELKLSKLPRLKHLMDAKLLTVFQYLETLEVLECGRLEILVPSSVSFQNLKTLEEVQSESQMAERTTTQEYYVEDTHTSQTHFQLVKIGGCLFRTRVMDAKYTKSEQVYPWVLCGSRSIYRLAGNGWPEYNVGYTIRIRRAGRMKEDYRKHDGRL</sequence>
<evidence type="ECO:0000313" key="3">
    <source>
        <dbReference type="Proteomes" id="UP000467840"/>
    </source>
</evidence>